<proteinExistence type="predicted"/>
<reference evidence="1 2" key="1">
    <citation type="submission" date="2016-03" db="EMBL/GenBank/DDBJ databases">
        <authorList>
            <person name="Devillers H."/>
        </authorList>
    </citation>
    <scope>NUCLEOTIDE SEQUENCE [LARGE SCALE GENOMIC DNA]</scope>
    <source>
        <strain evidence="1">CBS 6772</strain>
    </source>
</reference>
<dbReference type="InterPro" id="IPR050587">
    <property type="entry name" value="GNT1/Glycosyltrans_8"/>
</dbReference>
<evidence type="ECO:0000313" key="2">
    <source>
        <dbReference type="Proteomes" id="UP000190831"/>
    </source>
</evidence>
<dbReference type="InterPro" id="IPR029044">
    <property type="entry name" value="Nucleotide-diphossugar_trans"/>
</dbReference>
<dbReference type="OMA" id="ILPHRVY"/>
<gene>
    <name evidence="1" type="ORF">LAFE_0G15566G</name>
</gene>
<organism evidence="1 2">
    <name type="scientific">Lachancea fermentati</name>
    <name type="common">Zygosaccharomyces fermentati</name>
    <dbReference type="NCBI Taxonomy" id="4955"/>
    <lineage>
        <taxon>Eukaryota</taxon>
        <taxon>Fungi</taxon>
        <taxon>Dikarya</taxon>
        <taxon>Ascomycota</taxon>
        <taxon>Saccharomycotina</taxon>
        <taxon>Saccharomycetes</taxon>
        <taxon>Saccharomycetales</taxon>
        <taxon>Saccharomycetaceae</taxon>
        <taxon>Lachancea</taxon>
    </lineage>
</organism>
<dbReference type="AlphaFoldDB" id="A0A1G4MIF3"/>
<name>A0A1G4MIF3_LACFM</name>
<sequence length="484" mass="56873">MFFVSKRKIKFLVLVAFIVLVVTLLANVIVQFQLNKEIKHYKKLFVKDKDNLHDLYDPLNIKQIPSETIEELYSFQRKQAEQNNKPIDWNSFAYVNYVTDEDYLCNTLLQFRALKQGGTKAKLLLLISDDMLNDEEVSKKDRTTKLLDNLRDIAPNQVIIRPVQNILKPNDFTPWGKSFTKLLVFNQTDFDRVVYLDNDATVRDTMDELFFLPSYIKFAAPVTYWDLSEDDMENAYHEVQKEEKWPISLDKYLAPLSKRVKDGLQIYNHLPNLPPSLFFNSKNIAQEIIQSTSSASPLFNFHHRKNRQKLIFATNLMVIKPDQKTFKTITNDALPKCLRKKEKYDMDLINEELYNLKKMIYYQFKLFRKLKSYFVPEVVVLPFAKYGLLTGSIRNKFHHKLMYNDVIGYKKSTDEKSTVSLKTIIDQCKYIHFSDYPTGKPWVYESLEGFKCTVGNEKYPDEEMCDVWNSVFEEDANTRAAVCH</sequence>
<dbReference type="Proteomes" id="UP000190831">
    <property type="component" value="Chromosome G"/>
</dbReference>
<dbReference type="SUPFAM" id="SSF53448">
    <property type="entry name" value="Nucleotide-diphospho-sugar transferases"/>
    <property type="match status" value="1"/>
</dbReference>
<dbReference type="OrthoDB" id="2014201at2759"/>
<dbReference type="PANTHER" id="PTHR11183">
    <property type="entry name" value="GLYCOGENIN SUBFAMILY MEMBER"/>
    <property type="match status" value="1"/>
</dbReference>
<dbReference type="STRING" id="4955.A0A1G4MIF3"/>
<evidence type="ECO:0000313" key="1">
    <source>
        <dbReference type="EMBL" id="SCW03669.1"/>
    </source>
</evidence>
<keyword evidence="2" id="KW-1185">Reference proteome</keyword>
<dbReference type="Gene3D" id="3.90.550.10">
    <property type="entry name" value="Spore Coat Polysaccharide Biosynthesis Protein SpsA, Chain A"/>
    <property type="match status" value="1"/>
</dbReference>
<protein>
    <submittedName>
        <fullName evidence="1">LAFE_0G15566g1_1</fullName>
    </submittedName>
</protein>
<accession>A0A1G4MIF3</accession>
<dbReference type="EMBL" id="LT598486">
    <property type="protein sequence ID" value="SCW03669.1"/>
    <property type="molecule type" value="Genomic_DNA"/>
</dbReference>